<name>A0A0F9B3U6_9ZZZZ</name>
<dbReference type="AlphaFoldDB" id="A0A0F9B3U6"/>
<gene>
    <name evidence="1" type="ORF">LCGC14_2774490</name>
</gene>
<dbReference type="EMBL" id="LAZR01051363">
    <property type="protein sequence ID" value="KKK85319.1"/>
    <property type="molecule type" value="Genomic_DNA"/>
</dbReference>
<protein>
    <submittedName>
        <fullName evidence="1">Uncharacterized protein</fullName>
    </submittedName>
</protein>
<reference evidence="1" key="1">
    <citation type="journal article" date="2015" name="Nature">
        <title>Complex archaea that bridge the gap between prokaryotes and eukaryotes.</title>
        <authorList>
            <person name="Spang A."/>
            <person name="Saw J.H."/>
            <person name="Jorgensen S.L."/>
            <person name="Zaremba-Niedzwiedzka K."/>
            <person name="Martijn J."/>
            <person name="Lind A.E."/>
            <person name="van Eijk R."/>
            <person name="Schleper C."/>
            <person name="Guy L."/>
            <person name="Ettema T.J."/>
        </authorList>
    </citation>
    <scope>NUCLEOTIDE SEQUENCE</scope>
</reference>
<comment type="caution">
    <text evidence="1">The sequence shown here is derived from an EMBL/GenBank/DDBJ whole genome shotgun (WGS) entry which is preliminary data.</text>
</comment>
<proteinExistence type="predicted"/>
<sequence length="143" mass="15908">MSKRRNVLSISQQGIEAAEKEARQVWGLLHSDVEPAVYDIDEIEAALGGDYDLLEKIPFIGADLPSNWVRVKLVDIEPDQRGVIEIDNEGYGAYLVDSSGFGHRYESALTVTEFVERLQPGYGYAIVDRGEYQNVIGVFQSIG</sequence>
<organism evidence="1">
    <name type="scientific">marine sediment metagenome</name>
    <dbReference type="NCBI Taxonomy" id="412755"/>
    <lineage>
        <taxon>unclassified sequences</taxon>
        <taxon>metagenomes</taxon>
        <taxon>ecological metagenomes</taxon>
    </lineage>
</organism>
<evidence type="ECO:0000313" key="1">
    <source>
        <dbReference type="EMBL" id="KKK85319.1"/>
    </source>
</evidence>
<accession>A0A0F9B3U6</accession>